<name>A0AAW7XMT2_9GAMM</name>
<evidence type="ECO:0000313" key="1">
    <source>
        <dbReference type="EMBL" id="MDO6455071.1"/>
    </source>
</evidence>
<dbReference type="RefSeq" id="WP_303551976.1">
    <property type="nucleotide sequence ID" value="NZ_JAUOPG010000012.1"/>
</dbReference>
<dbReference type="AlphaFoldDB" id="A0AAW7XMT2"/>
<accession>A0AAW7XMT2</accession>
<gene>
    <name evidence="1" type="ORF">Q4490_15980</name>
</gene>
<reference evidence="1" key="1">
    <citation type="submission" date="2023-07" db="EMBL/GenBank/DDBJ databases">
        <title>Genome content predicts the carbon catabolic preferences of heterotrophic bacteria.</title>
        <authorList>
            <person name="Gralka M."/>
        </authorList>
    </citation>
    <scope>NUCLEOTIDE SEQUENCE</scope>
    <source>
        <strain evidence="1">I2M16</strain>
    </source>
</reference>
<dbReference type="Proteomes" id="UP001169862">
    <property type="component" value="Unassembled WGS sequence"/>
</dbReference>
<comment type="caution">
    <text evidence="1">The sequence shown here is derived from an EMBL/GenBank/DDBJ whole genome shotgun (WGS) entry which is preliminary data.</text>
</comment>
<dbReference type="EMBL" id="JAUOPG010000012">
    <property type="protein sequence ID" value="MDO6455071.1"/>
    <property type="molecule type" value="Genomic_DNA"/>
</dbReference>
<evidence type="ECO:0000313" key="2">
    <source>
        <dbReference type="Proteomes" id="UP001169862"/>
    </source>
</evidence>
<organism evidence="1 2">
    <name type="scientific">Neptunomonas phycophila</name>
    <dbReference type="NCBI Taxonomy" id="1572645"/>
    <lineage>
        <taxon>Bacteria</taxon>
        <taxon>Pseudomonadati</taxon>
        <taxon>Pseudomonadota</taxon>
        <taxon>Gammaproteobacteria</taxon>
        <taxon>Oceanospirillales</taxon>
        <taxon>Oceanospirillaceae</taxon>
        <taxon>Neptunomonas</taxon>
    </lineage>
</organism>
<protein>
    <submittedName>
        <fullName evidence="1">Uncharacterized protein</fullName>
    </submittedName>
</protein>
<proteinExistence type="predicted"/>
<sequence>MNPDIFITDFERTENTDELQSVLGRALIIATRFDSMCNAAAVHLELKQKLTSPWILGEAEYQEFALKIVEKYRTLNQNINALSFLGDITVSLHEARKARNYVAHELAKGLTGCLDTKCNEGALIQEVSDQILDIAEGDIAISLVISALNHDSIPNKQFLSSYKERIINWVIER</sequence>